<sequence>MKVNIDSTLIFRTPKFSYTDELGDCWDELKAAIALSSTSFYETIKDVNVSGLDALPPKIYFTIWKYFNRAKFRSTPYGTFASFTILENAIDENKSQIVINERQKLTELLDWPLKNNIQFNINDLLNKNCLLFSNSSYYLTPQSCRYIACTDGVFELAEIDKNEEVLQILAACLTPLRVNDLVTKLGLENEALPELYELLQDMHELQLIFTAYDPNIIGEDYFDRIGIKSDEQAAKYIIAERHAQTGALNNPILRALPGLIDLLHHSIRQGERTALQQFVRNFKKRFEDKEVPLLQALDPELGVGYDDLEQAGTNDDLIAQLSSKKNKEADVDDLKSLLSQQLSAQKFNSADPILLNKLPLKPLEKVNPLPNSVSVLMSVVDDLIFIDQIGGTTANALSGRFTMASSKVEAYCKATAQREQSANEDVLFFDVAYMVEANIDNINRRKLVYDHQLSILNFDTSAEPLTLNDIQIAMRGSDIILRSKKLNRRIVPKMASAYNYSRSDLSVFRLLCDLQHHRQQTNLSVSLESLFPNLRYYPRLQYHNIILSASKWKIDKQNLTDTKQQFFSVNDCRTYLKSLGVNGLFKTGVSDQTLCFDVESDNDVSAFLQYMQKQTSVYLEEVVLPINSAVVDEAGKPYMAQFILNLYHQNKIYNSILPQSEAPAVQEIFPPGKEWLYFEVFCHQQRADQLLVEIVSPFVTAHQQHIKSWFFIRYNENGDHIRFRILLNDERDGQKLTSLFVNDLDAYLAAGLISDIQIKTYKREVNRYGADLIGTVETHFCADSKYILSLIETQPDNFSKYKLCSSLVEHIQASKVLSADRLAKVIKHVSDAFNEEHRLEPADFKKLNSQYQQFRKLENVPLTAYQAEHFEGFATSLVSTLGSASEQNREKLFSDLIHMHVNRLFNKDQRTHEMVIHYFLLKDIQRVLAMQR</sequence>
<dbReference type="InterPro" id="IPR006827">
    <property type="entry name" value="Lant_deHydtase_N"/>
</dbReference>
<protein>
    <submittedName>
        <fullName evidence="3">Thiopeptide-type bacteriocin biosynthesis protein</fullName>
    </submittedName>
</protein>
<keyword evidence="4" id="KW-1185">Reference proteome</keyword>
<dbReference type="Pfam" id="PF04738">
    <property type="entry name" value="Lant_dehydr_N"/>
    <property type="match status" value="2"/>
</dbReference>
<dbReference type="Pfam" id="PF14028">
    <property type="entry name" value="Lant_dehydr_C"/>
    <property type="match status" value="1"/>
</dbReference>
<evidence type="ECO:0000259" key="1">
    <source>
        <dbReference type="Pfam" id="PF04738"/>
    </source>
</evidence>
<dbReference type="InterPro" id="IPR023809">
    <property type="entry name" value="Thiopep_bacteriocin_synth_dom"/>
</dbReference>
<evidence type="ECO:0000313" key="4">
    <source>
        <dbReference type="Proteomes" id="UP000594759"/>
    </source>
</evidence>
<feature type="domain" description="Lantibiotic dehydratase N-terminal" evidence="1">
    <location>
        <begin position="268"/>
        <end position="605"/>
    </location>
</feature>
<dbReference type="Proteomes" id="UP000594759">
    <property type="component" value="Chromosome"/>
</dbReference>
<evidence type="ECO:0000259" key="2">
    <source>
        <dbReference type="Pfam" id="PF14028"/>
    </source>
</evidence>
<dbReference type="RefSeq" id="WP_196098011.1">
    <property type="nucleotide sequence ID" value="NZ_CP064939.1"/>
</dbReference>
<dbReference type="KEGG" id="pex:IZT61_15765"/>
<dbReference type="NCBIfam" id="TIGR03891">
    <property type="entry name" value="thiopep_ocin"/>
    <property type="match status" value="1"/>
</dbReference>
<evidence type="ECO:0000313" key="3">
    <source>
        <dbReference type="EMBL" id="QPH38531.1"/>
    </source>
</evidence>
<name>A0A7U3SQN2_9SPHI</name>
<proteinExistence type="predicted"/>
<organism evidence="3 4">
    <name type="scientific">Pedobacter endophyticus</name>
    <dbReference type="NCBI Taxonomy" id="2789740"/>
    <lineage>
        <taxon>Bacteria</taxon>
        <taxon>Pseudomonadati</taxon>
        <taxon>Bacteroidota</taxon>
        <taxon>Sphingobacteriia</taxon>
        <taxon>Sphingobacteriales</taxon>
        <taxon>Sphingobacteriaceae</taxon>
        <taxon>Pedobacter</taxon>
    </lineage>
</organism>
<feature type="domain" description="Thiopeptide-type bacteriocin biosynthesis" evidence="2">
    <location>
        <begin position="675"/>
        <end position="921"/>
    </location>
</feature>
<accession>A0A7U3SQN2</accession>
<feature type="domain" description="Lantibiotic dehydratase N-terminal" evidence="1">
    <location>
        <begin position="28"/>
        <end position="225"/>
    </location>
</feature>
<dbReference type="AlphaFoldDB" id="A0A7U3SQN2"/>
<dbReference type="EMBL" id="CP064939">
    <property type="protein sequence ID" value="QPH38531.1"/>
    <property type="molecule type" value="Genomic_DNA"/>
</dbReference>
<reference evidence="3 4" key="1">
    <citation type="submission" date="2020-11" db="EMBL/GenBank/DDBJ databases">
        <title>Pedobacter endophytica, an endophytic bacteria isolated form Carex pumila.</title>
        <authorList>
            <person name="Peng Y."/>
            <person name="Jiang L."/>
            <person name="Lee J."/>
        </authorList>
    </citation>
    <scope>NUCLEOTIDE SEQUENCE [LARGE SCALE GENOMIC DNA]</scope>
    <source>
        <strain evidence="3 4">JBR3-12</strain>
    </source>
</reference>
<gene>
    <name evidence="3" type="ORF">IZT61_15765</name>
</gene>